<reference evidence="1" key="1">
    <citation type="submission" date="2020-05" db="EMBL/GenBank/DDBJ databases">
        <title>Large-scale comparative analyses of tick genomes elucidate their genetic diversity and vector capacities.</title>
        <authorList>
            <person name="Jia N."/>
            <person name="Wang J."/>
            <person name="Shi W."/>
            <person name="Du L."/>
            <person name="Sun Y."/>
            <person name="Zhan W."/>
            <person name="Jiang J."/>
            <person name="Wang Q."/>
            <person name="Zhang B."/>
            <person name="Ji P."/>
            <person name="Sakyi L.B."/>
            <person name="Cui X."/>
            <person name="Yuan T."/>
            <person name="Jiang B."/>
            <person name="Yang W."/>
            <person name="Lam T.T.-Y."/>
            <person name="Chang Q."/>
            <person name="Ding S."/>
            <person name="Wang X."/>
            <person name="Zhu J."/>
            <person name="Ruan X."/>
            <person name="Zhao L."/>
            <person name="Wei J."/>
            <person name="Que T."/>
            <person name="Du C."/>
            <person name="Cheng J."/>
            <person name="Dai P."/>
            <person name="Han X."/>
            <person name="Huang E."/>
            <person name="Gao Y."/>
            <person name="Liu J."/>
            <person name="Shao H."/>
            <person name="Ye R."/>
            <person name="Li L."/>
            <person name="Wei W."/>
            <person name="Wang X."/>
            <person name="Wang C."/>
            <person name="Yang T."/>
            <person name="Huo Q."/>
            <person name="Li W."/>
            <person name="Guo W."/>
            <person name="Chen H."/>
            <person name="Zhou L."/>
            <person name="Ni X."/>
            <person name="Tian J."/>
            <person name="Zhou Y."/>
            <person name="Sheng Y."/>
            <person name="Liu T."/>
            <person name="Pan Y."/>
            <person name="Xia L."/>
            <person name="Li J."/>
            <person name="Zhao F."/>
            <person name="Cao W."/>
        </authorList>
    </citation>
    <scope>NUCLEOTIDE SEQUENCE</scope>
    <source>
        <strain evidence="1">Hyas-2018</strain>
    </source>
</reference>
<gene>
    <name evidence="1" type="ORF">HPB50_026005</name>
</gene>
<evidence type="ECO:0000313" key="2">
    <source>
        <dbReference type="Proteomes" id="UP000821845"/>
    </source>
</evidence>
<dbReference type="Proteomes" id="UP000821845">
    <property type="component" value="Chromosome 3"/>
</dbReference>
<keyword evidence="2" id="KW-1185">Reference proteome</keyword>
<proteinExistence type="predicted"/>
<dbReference type="EMBL" id="CM023483">
    <property type="protein sequence ID" value="KAH6937220.1"/>
    <property type="molecule type" value="Genomic_DNA"/>
</dbReference>
<sequence>MRSCDSNVRPKPVVHCTGVRDGAPCTTSVDAGAANAVGAEGSATGALASSPSARAALIPCTFVLDHPTSDVPPTGVPGSSVADILASDAAETTHGATTHGATTDAAAAAAAPPGAAAPVPTALNTPARDALATDDPVIDAPAPDASASGAFVSGLPAEGARPANSSGPTDLALPSSDCTTSAPNAPAGGPHASNPRASGTQCSRSKVSRALTTSAPTTVYHALAEDTRYNLRKKRPDTYASSREDEEERPPSRAELVLHRSARSLSQFWPSPVEMKPDVNDAVNPKGVPPRSDPVATRVDGQQAVILSQPTTAVSAPLHKGDRSLMPAVALITTFAGFVCVATVAYALLRPKPLLTRTDCDSDDCFQHAYMLVSGLNRSADPCADFGEYVCSAWFTTSIYSFDMQQDRWHRWILESGQLLGSLRSRRGNEAIAKATALFHLCLKINAVTSKENAKLLQRFMRERRIIPAVGEAARQSSVHPLDVLLDLAINWQMPFWFNVHVLRANGSALGILMRPGHYEVFWERAVERFIMEPRSGDFEGTVDGPKAGLPNTTGDFFVDSAILSEMRNVTSSPPKSQPVAVRIKEISSVTPSVTSDQWLQFLNKHLAPTFTVTSESQILLDDKSLLVAVNRVLEKYEHNDILAHIGRLVNRTFGNVISRLLQSSAYDEIASLSPLTNVSYACEVQVEDTFRLPIAIQHIAKHQLSLHRAAIDELIGDVMRSTISLLGSSGWMNPESKHEAIKRIQRTSVRLWPPEQLMRDDGALDSLFATFTSSSKVYFQELLLVRNATRGLLGTPAYEDVLGIPHGGRDPYFAYDAFSNSINLAVGAVVPPLFYAGATKSINYGGAAALLAPLVLSLLNTSSVAANASGWVVTSGDPFLARHPCSASVDDRDAYPGVAAIEVAHRAYQDSLERDGLSQDVRVRSLEEFTGEQLFFMSFCHNTCRLERGTKTSKICNAALRGYKPFADAFRCASGSFMNPEKKCGFFY</sequence>
<name>A0ACB7SRI1_HYAAI</name>
<organism evidence="1 2">
    <name type="scientific">Hyalomma asiaticum</name>
    <name type="common">Tick</name>
    <dbReference type="NCBI Taxonomy" id="266040"/>
    <lineage>
        <taxon>Eukaryota</taxon>
        <taxon>Metazoa</taxon>
        <taxon>Ecdysozoa</taxon>
        <taxon>Arthropoda</taxon>
        <taxon>Chelicerata</taxon>
        <taxon>Arachnida</taxon>
        <taxon>Acari</taxon>
        <taxon>Parasitiformes</taxon>
        <taxon>Ixodida</taxon>
        <taxon>Ixodoidea</taxon>
        <taxon>Ixodidae</taxon>
        <taxon>Hyalomminae</taxon>
        <taxon>Hyalomma</taxon>
    </lineage>
</organism>
<protein>
    <submittedName>
        <fullName evidence="1">Uncharacterized protein</fullName>
    </submittedName>
</protein>
<accession>A0ACB7SRI1</accession>
<evidence type="ECO:0000313" key="1">
    <source>
        <dbReference type="EMBL" id="KAH6937220.1"/>
    </source>
</evidence>
<comment type="caution">
    <text evidence="1">The sequence shown here is derived from an EMBL/GenBank/DDBJ whole genome shotgun (WGS) entry which is preliminary data.</text>
</comment>